<dbReference type="AlphaFoldDB" id="A0A1X0TGR3"/>
<evidence type="ECO:0000256" key="4">
    <source>
        <dbReference type="ARBA" id="ARBA00022664"/>
    </source>
</evidence>
<dbReference type="SUPFAM" id="SSF69065">
    <property type="entry name" value="RNase III domain-like"/>
    <property type="match status" value="1"/>
</dbReference>
<organism evidence="12 13">
    <name type="scientific">Snodgrassella alvi</name>
    <dbReference type="NCBI Taxonomy" id="1196083"/>
    <lineage>
        <taxon>Bacteria</taxon>
        <taxon>Pseudomonadati</taxon>
        <taxon>Pseudomonadota</taxon>
        <taxon>Betaproteobacteria</taxon>
        <taxon>Neisseriales</taxon>
        <taxon>Neisseriaceae</taxon>
        <taxon>Snodgrassella</taxon>
    </lineage>
</organism>
<feature type="binding site" evidence="9">
    <location>
        <position position="123"/>
    </location>
    <ligand>
        <name>Mg(2+)</name>
        <dbReference type="ChEBI" id="CHEBI:18420"/>
    </ligand>
</feature>
<keyword evidence="3 9" id="KW-0698">rRNA processing</keyword>
<dbReference type="Gene3D" id="1.10.1520.10">
    <property type="entry name" value="Ribonuclease III domain"/>
    <property type="match status" value="1"/>
</dbReference>
<dbReference type="GO" id="GO:0010468">
    <property type="term" value="P:regulation of gene expression"/>
    <property type="evidence" value="ECO:0007669"/>
    <property type="project" value="TreeGrafter"/>
</dbReference>
<keyword evidence="4 9" id="KW-0507">mRNA processing</keyword>
<dbReference type="GO" id="GO:0005737">
    <property type="term" value="C:cytoplasm"/>
    <property type="evidence" value="ECO:0007669"/>
    <property type="project" value="UniProtKB-SubCell"/>
</dbReference>
<dbReference type="SMART" id="SM00358">
    <property type="entry name" value="DSRM"/>
    <property type="match status" value="1"/>
</dbReference>
<dbReference type="EMBL" id="MEIV01000009">
    <property type="protein sequence ID" value="PIT64975.1"/>
    <property type="molecule type" value="Genomic_DNA"/>
</dbReference>
<feature type="binding site" evidence="9">
    <location>
        <position position="47"/>
    </location>
    <ligand>
        <name>Mg(2+)</name>
        <dbReference type="ChEBI" id="CHEBI:18420"/>
    </ligand>
</feature>
<comment type="subunit">
    <text evidence="9">Homodimer.</text>
</comment>
<dbReference type="InterPro" id="IPR000999">
    <property type="entry name" value="RNase_III_dom"/>
</dbReference>
<dbReference type="InterPro" id="IPR011907">
    <property type="entry name" value="RNase_III"/>
</dbReference>
<feature type="domain" description="RNase III" evidence="11">
    <location>
        <begin position="12"/>
        <end position="134"/>
    </location>
</feature>
<evidence type="ECO:0000256" key="5">
    <source>
        <dbReference type="ARBA" id="ARBA00022722"/>
    </source>
</evidence>
<evidence type="ECO:0000256" key="7">
    <source>
        <dbReference type="ARBA" id="ARBA00022801"/>
    </source>
</evidence>
<proteinExistence type="inferred from homology"/>
<dbReference type="GO" id="GO:0019843">
    <property type="term" value="F:rRNA binding"/>
    <property type="evidence" value="ECO:0007669"/>
    <property type="project" value="UniProtKB-KW"/>
</dbReference>
<gene>
    <name evidence="9" type="primary">rnc</name>
    <name evidence="12" type="ORF">BHC47_09035</name>
</gene>
<dbReference type="CDD" id="cd00593">
    <property type="entry name" value="RIBOc"/>
    <property type="match status" value="1"/>
</dbReference>
<keyword evidence="7 9" id="KW-0378">Hydrolase</keyword>
<dbReference type="Gene3D" id="3.30.160.20">
    <property type="match status" value="1"/>
</dbReference>
<comment type="caution">
    <text evidence="12">The sequence shown here is derived from an EMBL/GenBank/DDBJ whole genome shotgun (WGS) entry which is preliminary data.</text>
</comment>
<dbReference type="PROSITE" id="PS00517">
    <property type="entry name" value="RNASE_3_1"/>
    <property type="match status" value="1"/>
</dbReference>
<evidence type="ECO:0000256" key="8">
    <source>
        <dbReference type="ARBA" id="ARBA00022884"/>
    </source>
</evidence>
<evidence type="ECO:0000256" key="3">
    <source>
        <dbReference type="ARBA" id="ARBA00022552"/>
    </source>
</evidence>
<evidence type="ECO:0000256" key="1">
    <source>
        <dbReference type="ARBA" id="ARBA00000109"/>
    </source>
</evidence>
<feature type="active site" evidence="9">
    <location>
        <position position="51"/>
    </location>
</feature>
<dbReference type="RefSeq" id="WP_084551950.1">
    <property type="nucleotide sequence ID" value="NZ_CP160070.2"/>
</dbReference>
<feature type="active site" evidence="9">
    <location>
        <position position="123"/>
    </location>
</feature>
<keyword evidence="9" id="KW-0819">tRNA processing</keyword>
<keyword evidence="5 9" id="KW-0540">Nuclease</keyword>
<comment type="subcellular location">
    <subcellularLocation>
        <location evidence="9">Cytoplasm</location>
    </subcellularLocation>
</comment>
<dbReference type="PANTHER" id="PTHR11207:SF0">
    <property type="entry name" value="RIBONUCLEASE 3"/>
    <property type="match status" value="1"/>
</dbReference>
<dbReference type="PROSITE" id="PS50142">
    <property type="entry name" value="RNASE_3_2"/>
    <property type="match status" value="1"/>
</dbReference>
<dbReference type="PROSITE" id="PS50137">
    <property type="entry name" value="DS_RBD"/>
    <property type="match status" value="1"/>
</dbReference>
<dbReference type="SMART" id="SM00535">
    <property type="entry name" value="RIBOc"/>
    <property type="match status" value="1"/>
</dbReference>
<dbReference type="InterPro" id="IPR036389">
    <property type="entry name" value="RNase_III_sf"/>
</dbReference>
<dbReference type="GO" id="GO:0003725">
    <property type="term" value="F:double-stranded RNA binding"/>
    <property type="evidence" value="ECO:0007669"/>
    <property type="project" value="TreeGrafter"/>
</dbReference>
<dbReference type="GO" id="GO:0006397">
    <property type="term" value="P:mRNA processing"/>
    <property type="evidence" value="ECO:0007669"/>
    <property type="project" value="UniProtKB-UniRule"/>
</dbReference>
<dbReference type="SUPFAM" id="SSF54768">
    <property type="entry name" value="dsRNA-binding domain-like"/>
    <property type="match status" value="1"/>
</dbReference>
<evidence type="ECO:0000256" key="9">
    <source>
        <dbReference type="HAMAP-Rule" id="MF_00104"/>
    </source>
</evidence>
<dbReference type="EC" id="3.1.26.3" evidence="9"/>
<evidence type="ECO:0000259" key="10">
    <source>
        <dbReference type="PROSITE" id="PS50137"/>
    </source>
</evidence>
<dbReference type="InterPro" id="IPR014720">
    <property type="entry name" value="dsRBD_dom"/>
</dbReference>
<feature type="domain" description="DRBM" evidence="10">
    <location>
        <begin position="161"/>
        <end position="231"/>
    </location>
</feature>
<dbReference type="NCBIfam" id="TIGR02191">
    <property type="entry name" value="RNaseIII"/>
    <property type="match status" value="1"/>
</dbReference>
<comment type="similarity">
    <text evidence="2">Belongs to the ribonuclease III family.</text>
</comment>
<sequence length="242" mass="27373">MRKTDVRHENALKYVQQKLGYQFKQSDLLLQALTHRSYSALHNERFEFVGDSILNYSVAKMLFNAFPRLTEGELSRMRANLVNQETLAQIATELKIGDALLLGTGELKSGGFRRPSILADAMEALFAAVSFDADFNTAETVVRHLYADRIRNINPQNSGKDAKTRLQEALQARHMPLPKYRIVDQIGDVHDLQFVVQCDLGETGFQTEAAGHSRREAEQQTAQTALVWLEKQFPAAKPRKNK</sequence>
<protein>
    <recommendedName>
        <fullName evidence="9">Ribonuclease 3</fullName>
        <ecNumber evidence="9">3.1.26.3</ecNumber>
    </recommendedName>
    <alternativeName>
        <fullName evidence="9">Ribonuclease III</fullName>
        <shortName evidence="9">RNase III</shortName>
    </alternativeName>
</protein>
<name>A0A1X0TGR3_9NEIS</name>
<evidence type="ECO:0000256" key="6">
    <source>
        <dbReference type="ARBA" id="ARBA00022759"/>
    </source>
</evidence>
<evidence type="ECO:0000256" key="2">
    <source>
        <dbReference type="ARBA" id="ARBA00010183"/>
    </source>
</evidence>
<feature type="binding site" evidence="9">
    <location>
        <position position="120"/>
    </location>
    <ligand>
        <name>Mg(2+)</name>
        <dbReference type="ChEBI" id="CHEBI:18420"/>
    </ligand>
</feature>
<keyword evidence="9" id="KW-0963">Cytoplasm</keyword>
<dbReference type="GO" id="GO:0008033">
    <property type="term" value="P:tRNA processing"/>
    <property type="evidence" value="ECO:0007669"/>
    <property type="project" value="UniProtKB-KW"/>
</dbReference>
<keyword evidence="6 9" id="KW-0255">Endonuclease</keyword>
<dbReference type="Pfam" id="PF14622">
    <property type="entry name" value="Ribonucleas_3_3"/>
    <property type="match status" value="1"/>
</dbReference>
<comment type="cofactor">
    <cofactor evidence="9">
        <name>Mg(2+)</name>
        <dbReference type="ChEBI" id="CHEBI:18420"/>
    </cofactor>
</comment>
<dbReference type="HAMAP" id="MF_00104">
    <property type="entry name" value="RNase_III"/>
    <property type="match status" value="1"/>
</dbReference>
<accession>A0A1X0TGR3</accession>
<evidence type="ECO:0000313" key="12">
    <source>
        <dbReference type="EMBL" id="PIT64975.1"/>
    </source>
</evidence>
<dbReference type="CDD" id="cd10845">
    <property type="entry name" value="DSRM_RNAse_III_family"/>
    <property type="match status" value="1"/>
</dbReference>
<evidence type="ECO:0000259" key="11">
    <source>
        <dbReference type="PROSITE" id="PS50142"/>
    </source>
</evidence>
<reference evidence="12 13" key="1">
    <citation type="journal article" date="2017" name="MBio">
        <title>Type VI secretion-mediated competition in the bee gut microbiome.</title>
        <authorList>
            <person name="Steele M.I."/>
            <person name="Kwong W.K."/>
            <person name="Powell J.E."/>
            <person name="Whiteley M."/>
            <person name="Moran N.A."/>
        </authorList>
    </citation>
    <scope>NUCLEOTIDE SEQUENCE [LARGE SCALE GENOMIC DNA]</scope>
    <source>
        <strain evidence="12 13">PEB0171</strain>
    </source>
</reference>
<dbReference type="GO" id="GO:0046872">
    <property type="term" value="F:metal ion binding"/>
    <property type="evidence" value="ECO:0007669"/>
    <property type="project" value="UniProtKB-KW"/>
</dbReference>
<dbReference type="FunFam" id="1.10.1520.10:FF:000001">
    <property type="entry name" value="Ribonuclease 3"/>
    <property type="match status" value="1"/>
</dbReference>
<keyword evidence="9" id="KW-0479">Metal-binding</keyword>
<keyword evidence="8 9" id="KW-0694">RNA-binding</keyword>
<comment type="function">
    <text evidence="9">Digests double-stranded RNA. Involved in the processing of primary rRNA transcript to yield the immediate precursors to the large and small rRNAs (23S and 16S). Processes some mRNAs, and tRNAs when they are encoded in the rRNA operon. Processes pre-crRNA and tracrRNA of type II CRISPR loci if present in the organism.</text>
</comment>
<keyword evidence="9" id="KW-0699">rRNA-binding</keyword>
<dbReference type="Proteomes" id="UP000231094">
    <property type="component" value="Unassembled WGS sequence"/>
</dbReference>
<evidence type="ECO:0000313" key="13">
    <source>
        <dbReference type="Proteomes" id="UP000231094"/>
    </source>
</evidence>
<dbReference type="PANTHER" id="PTHR11207">
    <property type="entry name" value="RIBONUCLEASE III"/>
    <property type="match status" value="1"/>
</dbReference>
<dbReference type="GO" id="GO:0004525">
    <property type="term" value="F:ribonuclease III activity"/>
    <property type="evidence" value="ECO:0007669"/>
    <property type="project" value="UniProtKB-UniRule"/>
</dbReference>
<comment type="catalytic activity">
    <reaction evidence="1 9">
        <text>Endonucleolytic cleavage to 5'-phosphomonoester.</text>
        <dbReference type="EC" id="3.1.26.3"/>
    </reaction>
</comment>
<dbReference type="GO" id="GO:0006364">
    <property type="term" value="P:rRNA processing"/>
    <property type="evidence" value="ECO:0007669"/>
    <property type="project" value="UniProtKB-UniRule"/>
</dbReference>
<dbReference type="Pfam" id="PF00035">
    <property type="entry name" value="dsrm"/>
    <property type="match status" value="1"/>
</dbReference>
<keyword evidence="9" id="KW-0460">Magnesium</keyword>